<organism evidence="1 2">
    <name type="scientific">Ramlibacter aurantiacus</name>
    <dbReference type="NCBI Taxonomy" id="2801330"/>
    <lineage>
        <taxon>Bacteria</taxon>
        <taxon>Pseudomonadati</taxon>
        <taxon>Pseudomonadota</taxon>
        <taxon>Betaproteobacteria</taxon>
        <taxon>Burkholderiales</taxon>
        <taxon>Comamonadaceae</taxon>
        <taxon>Ramlibacter</taxon>
    </lineage>
</organism>
<reference evidence="1" key="1">
    <citation type="submission" date="2021-01" db="EMBL/GenBank/DDBJ databases">
        <title>Ramlibacter sp. strain AW1 16S ribosomal RNA gene Genome sequencing and assembly.</title>
        <authorList>
            <person name="Kang M."/>
        </authorList>
    </citation>
    <scope>NUCLEOTIDE SEQUENCE</scope>
    <source>
        <strain evidence="1">AW1</strain>
    </source>
</reference>
<dbReference type="Pfam" id="PF06945">
    <property type="entry name" value="DUF1289"/>
    <property type="match status" value="1"/>
</dbReference>
<comment type="caution">
    <text evidence="1">The sequence shown here is derived from an EMBL/GenBank/DDBJ whole genome shotgun (WGS) entry which is preliminary data.</text>
</comment>
<evidence type="ECO:0000313" key="1">
    <source>
        <dbReference type="EMBL" id="MBL0421743.1"/>
    </source>
</evidence>
<dbReference type="AlphaFoldDB" id="A0A936ZQR0"/>
<dbReference type="PANTHER" id="PTHR35175">
    <property type="entry name" value="DUF1289 DOMAIN-CONTAINING PROTEIN"/>
    <property type="match status" value="1"/>
</dbReference>
<proteinExistence type="predicted"/>
<dbReference type="InterPro" id="IPR010710">
    <property type="entry name" value="DUF1289"/>
</dbReference>
<sequence length="82" mass="9125">MSAASPADTERRVRLLARARELRRGDPVPSPCNSVCRIEPATGLCAGCLRDLDEIAHWSGWGDAERRATWLRIEQRASRLPA</sequence>
<dbReference type="EMBL" id="JAEQNA010000005">
    <property type="protein sequence ID" value="MBL0421743.1"/>
    <property type="molecule type" value="Genomic_DNA"/>
</dbReference>
<keyword evidence="2" id="KW-1185">Reference proteome</keyword>
<name>A0A936ZQR0_9BURK</name>
<gene>
    <name evidence="1" type="ORF">JI739_15440</name>
</gene>
<protein>
    <submittedName>
        <fullName evidence="1">DUF1289 domain-containing protein</fullName>
    </submittedName>
</protein>
<dbReference type="Proteomes" id="UP000613011">
    <property type="component" value="Unassembled WGS sequence"/>
</dbReference>
<dbReference type="PANTHER" id="PTHR35175:SF2">
    <property type="entry name" value="DUF1289 DOMAIN-CONTAINING PROTEIN"/>
    <property type="match status" value="1"/>
</dbReference>
<accession>A0A936ZQR0</accession>
<evidence type="ECO:0000313" key="2">
    <source>
        <dbReference type="Proteomes" id="UP000613011"/>
    </source>
</evidence>
<dbReference type="RefSeq" id="WP_201684806.1">
    <property type="nucleotide sequence ID" value="NZ_JAEQNA010000005.1"/>
</dbReference>